<reference evidence="2" key="1">
    <citation type="journal article" date="2024" name="Proc. Natl. Acad. Sci. U.S.A.">
        <title>Extraordinary preservation of gene collinearity over three hundred million years revealed in homosporous lycophytes.</title>
        <authorList>
            <person name="Li C."/>
            <person name="Wickell D."/>
            <person name="Kuo L.Y."/>
            <person name="Chen X."/>
            <person name="Nie B."/>
            <person name="Liao X."/>
            <person name="Peng D."/>
            <person name="Ji J."/>
            <person name="Jenkins J."/>
            <person name="Williams M."/>
            <person name="Shu S."/>
            <person name="Plott C."/>
            <person name="Barry K."/>
            <person name="Rajasekar S."/>
            <person name="Grimwood J."/>
            <person name="Han X."/>
            <person name="Sun S."/>
            <person name="Hou Z."/>
            <person name="He W."/>
            <person name="Dai G."/>
            <person name="Sun C."/>
            <person name="Schmutz J."/>
            <person name="Leebens-Mack J.H."/>
            <person name="Li F.W."/>
            <person name="Wang L."/>
        </authorList>
    </citation>
    <scope>NUCLEOTIDE SEQUENCE [LARGE SCALE GENOMIC DNA]</scope>
    <source>
        <strain evidence="2">cv. PW_Plant_1</strain>
    </source>
</reference>
<sequence>MTIVRKYAASSLGWRPRMLSRRSLIPAACSYHCLPPYNSTSNATASPPLLLRRLGDLQVALLRPFATSAAKPGSSSAKSKKPPLPKRGALKGGEDRPDEDRRYKNLVDACLNAPPLVRFLKEKDRLREMEREKLGIVSKEREREIEQQKEREKAAAKAAKKKAKGKEPEVQNKEGLEEQEEDNVTEAETARKMELTVEEGKRLAKESSRILMHEERERQAGESMRLKLKLAAIAALPEHLRIKAMEPDLTPFPSNRIPASLTPPVEGYMKEMAKVAQKVTTTKKMR</sequence>
<dbReference type="Proteomes" id="UP001162992">
    <property type="component" value="Chromosome 21"/>
</dbReference>
<protein>
    <submittedName>
        <fullName evidence="1">Uncharacterized protein</fullName>
    </submittedName>
</protein>
<name>A0ACC2AKS9_DIPCM</name>
<proteinExistence type="predicted"/>
<gene>
    <name evidence="1" type="ORF">O6H91_21G052700</name>
</gene>
<evidence type="ECO:0000313" key="1">
    <source>
        <dbReference type="EMBL" id="KAJ7518061.1"/>
    </source>
</evidence>
<accession>A0ACC2AKS9</accession>
<dbReference type="EMBL" id="CM055112">
    <property type="protein sequence ID" value="KAJ7518061.1"/>
    <property type="molecule type" value="Genomic_DNA"/>
</dbReference>
<keyword evidence="2" id="KW-1185">Reference proteome</keyword>
<comment type="caution">
    <text evidence="1">The sequence shown here is derived from an EMBL/GenBank/DDBJ whole genome shotgun (WGS) entry which is preliminary data.</text>
</comment>
<evidence type="ECO:0000313" key="2">
    <source>
        <dbReference type="Proteomes" id="UP001162992"/>
    </source>
</evidence>
<organism evidence="1 2">
    <name type="scientific">Diphasiastrum complanatum</name>
    <name type="common">Issler's clubmoss</name>
    <name type="synonym">Lycopodium complanatum</name>
    <dbReference type="NCBI Taxonomy" id="34168"/>
    <lineage>
        <taxon>Eukaryota</taxon>
        <taxon>Viridiplantae</taxon>
        <taxon>Streptophyta</taxon>
        <taxon>Embryophyta</taxon>
        <taxon>Tracheophyta</taxon>
        <taxon>Lycopodiopsida</taxon>
        <taxon>Lycopodiales</taxon>
        <taxon>Lycopodiaceae</taxon>
        <taxon>Lycopodioideae</taxon>
        <taxon>Diphasiastrum</taxon>
    </lineage>
</organism>